<protein>
    <submittedName>
        <fullName evidence="1">Uncharacterized protein</fullName>
    </submittedName>
</protein>
<dbReference type="EMBL" id="BMIA01000009">
    <property type="protein sequence ID" value="GGH55847.1"/>
    <property type="molecule type" value="Genomic_DNA"/>
</dbReference>
<proteinExistence type="predicted"/>
<organism evidence="1 2">
    <name type="scientific">Dyadobacter endophyticus</name>
    <dbReference type="NCBI Taxonomy" id="1749036"/>
    <lineage>
        <taxon>Bacteria</taxon>
        <taxon>Pseudomonadati</taxon>
        <taxon>Bacteroidota</taxon>
        <taxon>Cytophagia</taxon>
        <taxon>Cytophagales</taxon>
        <taxon>Spirosomataceae</taxon>
        <taxon>Dyadobacter</taxon>
    </lineage>
</organism>
<dbReference type="Proteomes" id="UP000600214">
    <property type="component" value="Unassembled WGS sequence"/>
</dbReference>
<evidence type="ECO:0000313" key="2">
    <source>
        <dbReference type="Proteomes" id="UP000600214"/>
    </source>
</evidence>
<accession>A0ABQ1ZDP1</accession>
<name>A0ABQ1ZDP1_9BACT</name>
<sequence length="64" mass="7552">MDVIKVGGSQGYYLIEFFRSEHKSKLEAPIFVAEWKFLTESERNESLRSLIKEHGTRINIKHEK</sequence>
<keyword evidence="2" id="KW-1185">Reference proteome</keyword>
<evidence type="ECO:0000313" key="1">
    <source>
        <dbReference type="EMBL" id="GGH55847.1"/>
    </source>
</evidence>
<gene>
    <name evidence="1" type="ORF">GCM10007423_63830</name>
</gene>
<comment type="caution">
    <text evidence="1">The sequence shown here is derived from an EMBL/GenBank/DDBJ whole genome shotgun (WGS) entry which is preliminary data.</text>
</comment>
<reference evidence="2" key="1">
    <citation type="journal article" date="2019" name="Int. J. Syst. Evol. Microbiol.">
        <title>The Global Catalogue of Microorganisms (GCM) 10K type strain sequencing project: providing services to taxonomists for standard genome sequencing and annotation.</title>
        <authorList>
            <consortium name="The Broad Institute Genomics Platform"/>
            <consortium name="The Broad Institute Genome Sequencing Center for Infectious Disease"/>
            <person name="Wu L."/>
            <person name="Ma J."/>
        </authorList>
    </citation>
    <scope>NUCLEOTIDE SEQUENCE [LARGE SCALE GENOMIC DNA]</scope>
    <source>
        <strain evidence="2">CGMCC 1.15288</strain>
    </source>
</reference>